<keyword evidence="3" id="KW-1185">Reference proteome</keyword>
<dbReference type="PANTHER" id="PTHR45947">
    <property type="entry name" value="SULFOQUINOVOSYL TRANSFERASE SQD2"/>
    <property type="match status" value="1"/>
</dbReference>
<sequence>MKKKLVFISNMAAPYQVKFCYSLQKHFDTEFWFYVRREAERPKWWEIPLGEKCKILRFSGVFPKVGYFSFGVFSELIRFKPDIVMLGGFMRWHWLLLIFAKFFNKKVIIMSEPLRNVSSDRDQSQSLMNKVNSSRKLKWIKKLFSRADLYVGMGTVAEAQFIEEIEFEKSKVTCAMYPLDIEMYFEHTLRAEKPNKDYTLLFANRLIDRYQPLFALEVFKVLKEKYPNIRMLINNDGPLRSECIKYIKTESLQDIEFITQIDSWNNMHKIYEGADILILPATYSNGNGTIVEATASGMGIVVSNQINHLEFYARDSENCFICNLEIESFAEAIEKYIEKPALFLEHGNAGRQIVEYLKNENTAKKYVEIFERYGL</sequence>
<dbReference type="EMBL" id="JAUSTU010000006">
    <property type="protein sequence ID" value="MDQ0155370.1"/>
    <property type="molecule type" value="Genomic_DNA"/>
</dbReference>
<evidence type="ECO:0000259" key="1">
    <source>
        <dbReference type="Pfam" id="PF00534"/>
    </source>
</evidence>
<dbReference type="CDD" id="cd03801">
    <property type="entry name" value="GT4_PimA-like"/>
    <property type="match status" value="1"/>
</dbReference>
<dbReference type="SUPFAM" id="SSF53756">
    <property type="entry name" value="UDP-Glycosyltransferase/glycogen phosphorylase"/>
    <property type="match status" value="1"/>
</dbReference>
<comment type="caution">
    <text evidence="2">The sequence shown here is derived from an EMBL/GenBank/DDBJ whole genome shotgun (WGS) entry which is preliminary data.</text>
</comment>
<dbReference type="Proteomes" id="UP001231362">
    <property type="component" value="Unassembled WGS sequence"/>
</dbReference>
<dbReference type="RefSeq" id="WP_307149932.1">
    <property type="nucleotide sequence ID" value="NZ_JAUSTU010000006.1"/>
</dbReference>
<gene>
    <name evidence="2" type="ORF">J2S07_001675</name>
</gene>
<dbReference type="InterPro" id="IPR050194">
    <property type="entry name" value="Glycosyltransferase_grp1"/>
</dbReference>
<proteinExistence type="predicted"/>
<name>A0ABT9V3D7_9BACL</name>
<evidence type="ECO:0000313" key="3">
    <source>
        <dbReference type="Proteomes" id="UP001231362"/>
    </source>
</evidence>
<evidence type="ECO:0000313" key="2">
    <source>
        <dbReference type="EMBL" id="MDQ0155370.1"/>
    </source>
</evidence>
<accession>A0ABT9V3D7</accession>
<protein>
    <submittedName>
        <fullName evidence="2">Glycosyltransferase involved in cell wall biosynthesis</fullName>
    </submittedName>
</protein>
<reference evidence="2 3" key="1">
    <citation type="submission" date="2023-07" db="EMBL/GenBank/DDBJ databases">
        <title>Genomic Encyclopedia of Type Strains, Phase IV (KMG-IV): sequencing the most valuable type-strain genomes for metagenomic binning, comparative biology and taxonomic classification.</title>
        <authorList>
            <person name="Goeker M."/>
        </authorList>
    </citation>
    <scope>NUCLEOTIDE SEQUENCE [LARGE SCALE GENOMIC DNA]</scope>
    <source>
        <strain evidence="2 3">DSM 23948</strain>
    </source>
</reference>
<dbReference type="PANTHER" id="PTHR45947:SF3">
    <property type="entry name" value="SULFOQUINOVOSYL TRANSFERASE SQD2"/>
    <property type="match status" value="1"/>
</dbReference>
<feature type="domain" description="Glycosyl transferase family 1" evidence="1">
    <location>
        <begin position="192"/>
        <end position="347"/>
    </location>
</feature>
<dbReference type="Pfam" id="PF00534">
    <property type="entry name" value="Glycos_transf_1"/>
    <property type="match status" value="1"/>
</dbReference>
<dbReference type="InterPro" id="IPR001296">
    <property type="entry name" value="Glyco_trans_1"/>
</dbReference>
<dbReference type="Gene3D" id="3.40.50.2000">
    <property type="entry name" value="Glycogen Phosphorylase B"/>
    <property type="match status" value="2"/>
</dbReference>
<organism evidence="2 3">
    <name type="scientific">Anoxybacillus andreesenii</name>
    <dbReference type="NCBI Taxonomy" id="1325932"/>
    <lineage>
        <taxon>Bacteria</taxon>
        <taxon>Bacillati</taxon>
        <taxon>Bacillota</taxon>
        <taxon>Bacilli</taxon>
        <taxon>Bacillales</taxon>
        <taxon>Anoxybacillaceae</taxon>
        <taxon>Anoxybacillus</taxon>
    </lineage>
</organism>